<feature type="region of interest" description="Disordered" evidence="5">
    <location>
        <begin position="141"/>
        <end position="245"/>
    </location>
</feature>
<keyword evidence="2 4" id="KW-0863">Zinc-finger</keyword>
<dbReference type="AlphaFoldDB" id="A0A316V5Q7"/>
<protein>
    <recommendedName>
        <fullName evidence="6">C3H1-type domain-containing protein</fullName>
    </recommendedName>
</protein>
<feature type="region of interest" description="Disordered" evidence="5">
    <location>
        <begin position="261"/>
        <end position="294"/>
    </location>
</feature>
<evidence type="ECO:0000313" key="7">
    <source>
        <dbReference type="EMBL" id="PWN32919.1"/>
    </source>
</evidence>
<keyword evidence="3 4" id="KW-0862">Zinc</keyword>
<dbReference type="InterPro" id="IPR019496">
    <property type="entry name" value="NUFIP1_cons_dom"/>
</dbReference>
<dbReference type="PROSITE" id="PS50103">
    <property type="entry name" value="ZF_C3H1"/>
    <property type="match status" value="1"/>
</dbReference>
<proteinExistence type="predicted"/>
<evidence type="ECO:0000256" key="3">
    <source>
        <dbReference type="ARBA" id="ARBA00022833"/>
    </source>
</evidence>
<dbReference type="Gene3D" id="4.10.1000.10">
    <property type="entry name" value="Zinc finger, CCCH-type"/>
    <property type="match status" value="1"/>
</dbReference>
<dbReference type="OrthoDB" id="18412at2759"/>
<dbReference type="STRING" id="1280837.A0A316V5Q7"/>
<evidence type="ECO:0000313" key="8">
    <source>
        <dbReference type="Proteomes" id="UP000245771"/>
    </source>
</evidence>
<keyword evidence="8" id="KW-1185">Reference proteome</keyword>
<dbReference type="InterPro" id="IPR036855">
    <property type="entry name" value="Znf_CCCH_sf"/>
</dbReference>
<evidence type="ECO:0000256" key="2">
    <source>
        <dbReference type="ARBA" id="ARBA00022771"/>
    </source>
</evidence>
<dbReference type="InterPro" id="IPR000571">
    <property type="entry name" value="Znf_CCCH"/>
</dbReference>
<dbReference type="SMART" id="SM00356">
    <property type="entry name" value="ZnF_C3H1"/>
    <property type="match status" value="1"/>
</dbReference>
<dbReference type="PANTHER" id="PTHR13309:SF0">
    <property type="entry name" value="FMR1-INTERACTING PROTEIN NUFIP1"/>
    <property type="match status" value="1"/>
</dbReference>
<dbReference type="SUPFAM" id="SSF90229">
    <property type="entry name" value="CCCH zinc finger"/>
    <property type="match status" value="1"/>
</dbReference>
<dbReference type="InterPro" id="IPR041367">
    <property type="entry name" value="Znf-CCCH_4"/>
</dbReference>
<dbReference type="GO" id="GO:0003723">
    <property type="term" value="F:RNA binding"/>
    <property type="evidence" value="ECO:0007669"/>
    <property type="project" value="InterPro"/>
</dbReference>
<gene>
    <name evidence="7" type="ORF">FA14DRAFT_174584</name>
</gene>
<evidence type="ECO:0000256" key="1">
    <source>
        <dbReference type="ARBA" id="ARBA00022723"/>
    </source>
</evidence>
<reference evidence="7 8" key="1">
    <citation type="journal article" date="2018" name="Mol. Biol. Evol.">
        <title>Broad Genomic Sampling Reveals a Smut Pathogenic Ancestry of the Fungal Clade Ustilaginomycotina.</title>
        <authorList>
            <person name="Kijpornyongpan T."/>
            <person name="Mondo S.J."/>
            <person name="Barry K."/>
            <person name="Sandor L."/>
            <person name="Lee J."/>
            <person name="Lipzen A."/>
            <person name="Pangilinan J."/>
            <person name="LaButti K."/>
            <person name="Hainaut M."/>
            <person name="Henrissat B."/>
            <person name="Grigoriev I.V."/>
            <person name="Spatafora J.W."/>
            <person name="Aime M.C."/>
        </authorList>
    </citation>
    <scope>NUCLEOTIDE SEQUENCE [LARGE SCALE GENOMIC DNA]</scope>
    <source>
        <strain evidence="7 8">MCA 3882</strain>
    </source>
</reference>
<sequence>MRGGYSNHKRQVGHTRQEITKGPRIDAGKSGHLVCGFNLGSQQCQWRSHSEVALKLHRADRHLLLPEGGIAELERIDPILEEERKEKARRARKRTADDEAEEQANQLIPGLNIQLDSPELVQKWLAERKKRWPTKAVVEQKALQSWDERPVQSSHRNNKSASAPAAKPKAETNDDSSSNESSDESDSDGDDDDAGKVEEKANIAPSFEDNESDSDSSGSDLDPEKDAISSKVPPPGQRYDLDESKPKPLCRFFQKGTCRNGENCSHRHEIGDLNPTEKQSKKRKRPKAPSPNPFEAPHLLRALLRNEIAQHINYVAQVIRFLVRNEYLDRFETRSGDAAEQKRRRGLIEEIKRGPTGTNSVVDQPPIAMAQPLNKGGLPITEGTLYRPPSPELKPVDELSLPPQPDEFALMDPLRAHDAKPMNHEQFRQIALDVGIRASLLENDHHNALHSVEAKLSKGMIRALETLDALPSYNHRASALELILGVSEQSALHSHQVGPTYVRGDRRANPMNGQSTSNGSGANGGGPSRVIGESELFRLGLRVGPLEIQRIRQLASRVSNVIGGPSFELDDDSGQFEGDEDQFKPWWDEKTRHEMRIKKLHKEGEWRDQMRKLGLEVD</sequence>
<organism evidence="7 8">
    <name type="scientific">Meira miltonrushii</name>
    <dbReference type="NCBI Taxonomy" id="1280837"/>
    <lineage>
        <taxon>Eukaryota</taxon>
        <taxon>Fungi</taxon>
        <taxon>Dikarya</taxon>
        <taxon>Basidiomycota</taxon>
        <taxon>Ustilaginomycotina</taxon>
        <taxon>Exobasidiomycetes</taxon>
        <taxon>Exobasidiales</taxon>
        <taxon>Brachybasidiaceae</taxon>
        <taxon>Meira</taxon>
    </lineage>
</organism>
<feature type="compositionally biased region" description="Basic and acidic residues" evidence="5">
    <location>
        <begin position="15"/>
        <end position="25"/>
    </location>
</feature>
<evidence type="ECO:0000256" key="4">
    <source>
        <dbReference type="PROSITE-ProRule" id="PRU00723"/>
    </source>
</evidence>
<evidence type="ECO:0000259" key="6">
    <source>
        <dbReference type="PROSITE" id="PS50103"/>
    </source>
</evidence>
<dbReference type="PANTHER" id="PTHR13309">
    <property type="entry name" value="NUCLEAR FRAGILE X MENTAL RETARDATION PROTEIN INTERACTING PROTEIN 1"/>
    <property type="match status" value="1"/>
</dbReference>
<accession>A0A316V5Q7</accession>
<feature type="zinc finger region" description="C3H1-type" evidence="4">
    <location>
        <begin position="244"/>
        <end position="271"/>
    </location>
</feature>
<feature type="region of interest" description="Disordered" evidence="5">
    <location>
        <begin position="500"/>
        <end position="529"/>
    </location>
</feature>
<dbReference type="GeneID" id="37022328"/>
<dbReference type="GO" id="GO:0005634">
    <property type="term" value="C:nucleus"/>
    <property type="evidence" value="ECO:0007669"/>
    <property type="project" value="TreeGrafter"/>
</dbReference>
<dbReference type="InParanoid" id="A0A316V5Q7"/>
<name>A0A316V5Q7_9BASI</name>
<evidence type="ECO:0000256" key="5">
    <source>
        <dbReference type="SAM" id="MobiDB-lite"/>
    </source>
</evidence>
<keyword evidence="1 4" id="KW-0479">Metal-binding</keyword>
<dbReference type="Proteomes" id="UP000245771">
    <property type="component" value="Unassembled WGS sequence"/>
</dbReference>
<dbReference type="GO" id="GO:0008270">
    <property type="term" value="F:zinc ion binding"/>
    <property type="evidence" value="ECO:0007669"/>
    <property type="project" value="UniProtKB-KW"/>
</dbReference>
<feature type="compositionally biased region" description="Basic and acidic residues" evidence="5">
    <location>
        <begin position="334"/>
        <end position="353"/>
    </location>
</feature>
<dbReference type="EMBL" id="KZ819605">
    <property type="protein sequence ID" value="PWN32919.1"/>
    <property type="molecule type" value="Genomic_DNA"/>
</dbReference>
<feature type="compositionally biased region" description="Acidic residues" evidence="5">
    <location>
        <begin position="181"/>
        <end position="193"/>
    </location>
</feature>
<dbReference type="GO" id="GO:0000492">
    <property type="term" value="P:box C/D snoRNP assembly"/>
    <property type="evidence" value="ECO:0007669"/>
    <property type="project" value="TreeGrafter"/>
</dbReference>
<feature type="region of interest" description="Disordered" evidence="5">
    <location>
        <begin position="88"/>
        <end position="110"/>
    </location>
</feature>
<feature type="region of interest" description="Disordered" evidence="5">
    <location>
        <begin position="1"/>
        <end position="25"/>
    </location>
</feature>
<dbReference type="Pfam" id="PF18044">
    <property type="entry name" value="zf-CCCH_4"/>
    <property type="match status" value="1"/>
</dbReference>
<dbReference type="Pfam" id="PF10453">
    <property type="entry name" value="NUFIP1"/>
    <property type="match status" value="1"/>
</dbReference>
<feature type="region of interest" description="Disordered" evidence="5">
    <location>
        <begin position="334"/>
        <end position="406"/>
    </location>
</feature>
<dbReference type="RefSeq" id="XP_025353221.1">
    <property type="nucleotide sequence ID" value="XM_025500547.1"/>
</dbReference>
<dbReference type="InterPro" id="IPR039136">
    <property type="entry name" value="NUFIP1-like"/>
</dbReference>
<feature type="domain" description="C3H1-type" evidence="6">
    <location>
        <begin position="244"/>
        <end position="271"/>
    </location>
</feature>